<dbReference type="CDD" id="cd11386">
    <property type="entry name" value="MCP_signal"/>
    <property type="match status" value="1"/>
</dbReference>
<evidence type="ECO:0000256" key="6">
    <source>
        <dbReference type="SAM" id="Phobius"/>
    </source>
</evidence>
<feature type="domain" description="Methyl-accepting transducer" evidence="7">
    <location>
        <begin position="284"/>
        <end position="513"/>
    </location>
</feature>
<dbReference type="AlphaFoldDB" id="A0A6J5BTI6"/>
<dbReference type="Gene3D" id="1.10.287.950">
    <property type="entry name" value="Methyl-accepting chemotaxis protein"/>
    <property type="match status" value="1"/>
</dbReference>
<dbReference type="SMART" id="SM00283">
    <property type="entry name" value="MA"/>
    <property type="match status" value="1"/>
</dbReference>
<evidence type="ECO:0000256" key="3">
    <source>
        <dbReference type="ARBA" id="ARBA00029447"/>
    </source>
</evidence>
<keyword evidence="6" id="KW-0472">Membrane</keyword>
<dbReference type="PANTHER" id="PTHR43531">
    <property type="entry name" value="PROTEIN ICFG"/>
    <property type="match status" value="1"/>
</dbReference>
<sequence length="610" mass="64021">MQDQDTQELVTMKLFASLKLNQKLVGALLFSAFVTAVVGSVGAVKVRELATMQTAMYDSEVVPIRQIGTAAWQAAAHYRRLYDYVVKTDPKGREETLTFNKSGEAAIVTAFDYERTHQFDDRQKQLLAEFDATWPVYLASVQKVEELARQGDQNGALAEMRENTDGLHVKIRKILIEFSNLRDASAKARAEAGVALVGDVTWWIVGCAVVGVGIALAMGLAVTRSIVRQIGGEPAKVASLVEQIAEGDLQTAIDTSTVGGNSVLHAVALMQRRLATAIGSIRTGTEMVTVASREIAAGNIDLSSRTEQQAASLEETASSMTQLTETVKQNADNARQANALATRATDIADAGNDAVHGMVDTIGQISSSSSKISDITGTIEGIAFQTNILALNAAVEAARAGEQGRGFAVVASEVRSLAQRSASAAKEIKELIGSSVAMIQDGAKQATEVGATMDEVKQAIKQVSDIVGEIAAASEEQSRGIEQVNRAVVQMDAVTQQNAALVEEAAAAAQSLEEQAVKLNGAVSIFRVAGAQQGATPAVPAMAPRARAAAAPALRKTPASRPAAPRPSGSSAASEQAAPRKNEPVAAAVAMPAVAEKLSGKASDSDWETF</sequence>
<keyword evidence="6" id="KW-0812">Transmembrane</keyword>
<dbReference type="GO" id="GO:0004888">
    <property type="term" value="F:transmembrane signaling receptor activity"/>
    <property type="evidence" value="ECO:0007669"/>
    <property type="project" value="InterPro"/>
</dbReference>
<dbReference type="Proteomes" id="UP000494249">
    <property type="component" value="Unassembled WGS sequence"/>
</dbReference>
<dbReference type="FunFam" id="1.10.287.950:FF:000001">
    <property type="entry name" value="Methyl-accepting chemotaxis sensory transducer"/>
    <property type="match status" value="1"/>
</dbReference>
<dbReference type="GO" id="GO:0006935">
    <property type="term" value="P:chemotaxis"/>
    <property type="evidence" value="ECO:0007669"/>
    <property type="project" value="InterPro"/>
</dbReference>
<keyword evidence="4" id="KW-0807">Transducer</keyword>
<comment type="subcellular location">
    <subcellularLocation>
        <location evidence="1">Membrane</location>
    </subcellularLocation>
</comment>
<keyword evidence="2" id="KW-0488">Methylation</keyword>
<evidence type="ECO:0000313" key="8">
    <source>
        <dbReference type="EMBL" id="CAB3717053.1"/>
    </source>
</evidence>
<reference evidence="8 9" key="1">
    <citation type="submission" date="2020-04" db="EMBL/GenBank/DDBJ databases">
        <authorList>
            <person name="De Canck E."/>
        </authorList>
    </citation>
    <scope>NUCLEOTIDE SEQUENCE [LARGE SCALE GENOMIC DNA]</scope>
    <source>
        <strain evidence="8 9">LMG 22037</strain>
    </source>
</reference>
<dbReference type="EMBL" id="CADIKB010000025">
    <property type="protein sequence ID" value="CAB3717053.1"/>
    <property type="molecule type" value="Genomic_DNA"/>
</dbReference>
<dbReference type="SUPFAM" id="SSF58104">
    <property type="entry name" value="Methyl-accepting chemotaxis protein (MCP) signaling domain"/>
    <property type="match status" value="1"/>
</dbReference>
<feature type="transmembrane region" description="Helical" evidence="6">
    <location>
        <begin position="24"/>
        <end position="44"/>
    </location>
</feature>
<name>A0A6J5BTI6_9BURK</name>
<dbReference type="Pfam" id="PF12729">
    <property type="entry name" value="4HB_MCP_1"/>
    <property type="match status" value="1"/>
</dbReference>
<comment type="similarity">
    <text evidence="3">Belongs to the methyl-accepting chemotaxis (MCP) protein family.</text>
</comment>
<evidence type="ECO:0000256" key="5">
    <source>
        <dbReference type="SAM" id="MobiDB-lite"/>
    </source>
</evidence>
<dbReference type="InterPro" id="IPR024478">
    <property type="entry name" value="HlyB_4HB_MCP"/>
</dbReference>
<feature type="compositionally biased region" description="Low complexity" evidence="5">
    <location>
        <begin position="547"/>
        <end position="574"/>
    </location>
</feature>
<accession>A0A6J5BTI6</accession>
<gene>
    <name evidence="8" type="ORF">LMG22037_04440</name>
</gene>
<proteinExistence type="inferred from homology"/>
<protein>
    <recommendedName>
        <fullName evidence="7">Methyl-accepting transducer domain-containing protein</fullName>
    </recommendedName>
</protein>
<dbReference type="GO" id="GO:0005886">
    <property type="term" value="C:plasma membrane"/>
    <property type="evidence" value="ECO:0007669"/>
    <property type="project" value="TreeGrafter"/>
</dbReference>
<keyword evidence="6" id="KW-1133">Transmembrane helix</keyword>
<evidence type="ECO:0000256" key="1">
    <source>
        <dbReference type="ARBA" id="ARBA00004370"/>
    </source>
</evidence>
<dbReference type="GO" id="GO:0007165">
    <property type="term" value="P:signal transduction"/>
    <property type="evidence" value="ECO:0007669"/>
    <property type="project" value="UniProtKB-KW"/>
</dbReference>
<evidence type="ECO:0000313" key="9">
    <source>
        <dbReference type="Proteomes" id="UP000494249"/>
    </source>
</evidence>
<feature type="transmembrane region" description="Helical" evidence="6">
    <location>
        <begin position="200"/>
        <end position="222"/>
    </location>
</feature>
<organism evidence="8 9">
    <name type="scientific">Paraburkholderia phenoliruptrix</name>
    <dbReference type="NCBI Taxonomy" id="252970"/>
    <lineage>
        <taxon>Bacteria</taxon>
        <taxon>Pseudomonadati</taxon>
        <taxon>Pseudomonadota</taxon>
        <taxon>Betaproteobacteria</taxon>
        <taxon>Burkholderiales</taxon>
        <taxon>Burkholderiaceae</taxon>
        <taxon>Paraburkholderia</taxon>
    </lineage>
</organism>
<evidence type="ECO:0000256" key="2">
    <source>
        <dbReference type="ARBA" id="ARBA00022481"/>
    </source>
</evidence>
<dbReference type="PROSITE" id="PS50111">
    <property type="entry name" value="CHEMOTAXIS_TRANSDUC_2"/>
    <property type="match status" value="1"/>
</dbReference>
<feature type="region of interest" description="Disordered" evidence="5">
    <location>
        <begin position="547"/>
        <end position="588"/>
    </location>
</feature>
<dbReference type="InterPro" id="IPR004090">
    <property type="entry name" value="Chemotax_Me-accpt_rcpt"/>
</dbReference>
<evidence type="ECO:0000256" key="4">
    <source>
        <dbReference type="PROSITE-ProRule" id="PRU00284"/>
    </source>
</evidence>
<dbReference type="InterPro" id="IPR004089">
    <property type="entry name" value="MCPsignal_dom"/>
</dbReference>
<dbReference type="PRINTS" id="PR00260">
    <property type="entry name" value="CHEMTRNSDUCR"/>
</dbReference>
<dbReference type="Pfam" id="PF00015">
    <property type="entry name" value="MCPsignal"/>
    <property type="match status" value="1"/>
</dbReference>
<dbReference type="PANTHER" id="PTHR43531:SF14">
    <property type="entry name" value="METHYL-ACCEPTING CHEMOTAXIS PROTEIN I-RELATED"/>
    <property type="match status" value="1"/>
</dbReference>
<dbReference type="InterPro" id="IPR051310">
    <property type="entry name" value="MCP_chemotaxis"/>
</dbReference>
<evidence type="ECO:0000259" key="7">
    <source>
        <dbReference type="PROSITE" id="PS50111"/>
    </source>
</evidence>